<dbReference type="OrthoDB" id="443402at2759"/>
<gene>
    <name evidence="2" type="ORF">UCREL1_5858</name>
</gene>
<dbReference type="Proteomes" id="UP000012174">
    <property type="component" value="Unassembled WGS sequence"/>
</dbReference>
<sequence>MLHLLTTSCEPLGEIPQEVMESMPKRDRVVVEDGRGEKMETFWGLAAREKRCFFRVCVYGAACMTPSIAFAFAWLCSWGHAGDLQNASVPAVLSLGLLTVLWAAVVQ</sequence>
<organism evidence="2 3">
    <name type="scientific">Eutypa lata (strain UCR-EL1)</name>
    <name type="common">Grapevine dieback disease fungus</name>
    <name type="synonym">Eutypa armeniacae</name>
    <dbReference type="NCBI Taxonomy" id="1287681"/>
    <lineage>
        <taxon>Eukaryota</taxon>
        <taxon>Fungi</taxon>
        <taxon>Dikarya</taxon>
        <taxon>Ascomycota</taxon>
        <taxon>Pezizomycotina</taxon>
        <taxon>Sordariomycetes</taxon>
        <taxon>Xylariomycetidae</taxon>
        <taxon>Xylariales</taxon>
        <taxon>Diatrypaceae</taxon>
        <taxon>Eutypa</taxon>
    </lineage>
</organism>
<proteinExistence type="predicted"/>
<name>M7TKC1_EUTLA</name>
<evidence type="ECO:0000313" key="2">
    <source>
        <dbReference type="EMBL" id="EMR67145.1"/>
    </source>
</evidence>
<evidence type="ECO:0000256" key="1">
    <source>
        <dbReference type="SAM" id="Phobius"/>
    </source>
</evidence>
<keyword evidence="1" id="KW-0812">Transmembrane</keyword>
<feature type="transmembrane region" description="Helical" evidence="1">
    <location>
        <begin position="52"/>
        <end position="75"/>
    </location>
</feature>
<dbReference type="KEGG" id="ela:UCREL1_5858"/>
<keyword evidence="3" id="KW-1185">Reference proteome</keyword>
<dbReference type="AlphaFoldDB" id="M7TKC1"/>
<evidence type="ECO:0000313" key="3">
    <source>
        <dbReference type="Proteomes" id="UP000012174"/>
    </source>
</evidence>
<accession>M7TKC1</accession>
<dbReference type="eggNOG" id="ENOG502SA3X">
    <property type="taxonomic scope" value="Eukaryota"/>
</dbReference>
<dbReference type="HOGENOM" id="CLU_2210014_0_0_1"/>
<keyword evidence="1" id="KW-1133">Transmembrane helix</keyword>
<protein>
    <submittedName>
        <fullName evidence="2">Uncharacterized protein</fullName>
    </submittedName>
</protein>
<keyword evidence="1" id="KW-0472">Membrane</keyword>
<feature type="transmembrane region" description="Helical" evidence="1">
    <location>
        <begin position="87"/>
        <end position="106"/>
    </location>
</feature>
<reference evidence="3" key="1">
    <citation type="journal article" date="2013" name="Genome Announc.">
        <title>Draft genome sequence of the grapevine dieback fungus Eutypa lata UCR-EL1.</title>
        <authorList>
            <person name="Blanco-Ulate B."/>
            <person name="Rolshausen P.E."/>
            <person name="Cantu D."/>
        </authorList>
    </citation>
    <scope>NUCLEOTIDE SEQUENCE [LARGE SCALE GENOMIC DNA]</scope>
    <source>
        <strain evidence="3">UCR-EL1</strain>
    </source>
</reference>
<dbReference type="EMBL" id="KB706514">
    <property type="protein sequence ID" value="EMR67145.1"/>
    <property type="molecule type" value="Genomic_DNA"/>
</dbReference>